<name>A0A439CXH0_9PEZI</name>
<accession>A0A439CXH0</accession>
<evidence type="ECO:0000313" key="3">
    <source>
        <dbReference type="Proteomes" id="UP000286045"/>
    </source>
</evidence>
<comment type="caution">
    <text evidence="2">The sequence shown here is derived from an EMBL/GenBank/DDBJ whole genome shotgun (WGS) entry which is preliminary data.</text>
</comment>
<sequence length="25" mass="2692">MSPGLVDQDDRLEDSTLEPVAICGM</sequence>
<reference evidence="2 3" key="1">
    <citation type="submission" date="2018-12" db="EMBL/GenBank/DDBJ databases">
        <title>Draft genome sequence of Xylaria grammica IHI A82.</title>
        <authorList>
            <person name="Buettner E."/>
            <person name="Kellner H."/>
        </authorList>
    </citation>
    <scope>NUCLEOTIDE SEQUENCE [LARGE SCALE GENOMIC DNA]</scope>
    <source>
        <strain evidence="2 3">IHI A82</strain>
    </source>
</reference>
<proteinExistence type="predicted"/>
<gene>
    <name evidence="2" type="ORF">EKO27_g8361</name>
</gene>
<evidence type="ECO:0000256" key="1">
    <source>
        <dbReference type="SAM" id="MobiDB-lite"/>
    </source>
</evidence>
<dbReference type="Proteomes" id="UP000286045">
    <property type="component" value="Unassembled WGS sequence"/>
</dbReference>
<evidence type="ECO:0000313" key="2">
    <source>
        <dbReference type="EMBL" id="RWA06737.1"/>
    </source>
</evidence>
<dbReference type="EMBL" id="RYZI01000311">
    <property type="protein sequence ID" value="RWA06737.1"/>
    <property type="molecule type" value="Genomic_DNA"/>
</dbReference>
<keyword evidence="3" id="KW-1185">Reference proteome</keyword>
<feature type="non-terminal residue" evidence="2">
    <location>
        <position position="25"/>
    </location>
</feature>
<dbReference type="AlphaFoldDB" id="A0A439CXH0"/>
<feature type="region of interest" description="Disordered" evidence="1">
    <location>
        <begin position="1"/>
        <end position="25"/>
    </location>
</feature>
<protein>
    <submittedName>
        <fullName evidence="2">Uncharacterized protein</fullName>
    </submittedName>
</protein>
<organism evidence="2 3">
    <name type="scientific">Xylaria grammica</name>
    <dbReference type="NCBI Taxonomy" id="363999"/>
    <lineage>
        <taxon>Eukaryota</taxon>
        <taxon>Fungi</taxon>
        <taxon>Dikarya</taxon>
        <taxon>Ascomycota</taxon>
        <taxon>Pezizomycotina</taxon>
        <taxon>Sordariomycetes</taxon>
        <taxon>Xylariomycetidae</taxon>
        <taxon>Xylariales</taxon>
        <taxon>Xylariaceae</taxon>
        <taxon>Xylaria</taxon>
    </lineage>
</organism>